<gene>
    <name evidence="5" type="ORF">APTSU1_001034800</name>
</gene>
<dbReference type="Proteomes" id="UP001623349">
    <property type="component" value="Unassembled WGS sequence"/>
</dbReference>
<dbReference type="PANTHER" id="PTHR18870:SF7">
    <property type="entry name" value="PROTEIN FAM184A"/>
    <property type="match status" value="1"/>
</dbReference>
<dbReference type="PANTHER" id="PTHR18870">
    <property type="entry name" value="PROTEIN TAG-278-RELATED"/>
    <property type="match status" value="1"/>
</dbReference>
<dbReference type="EMBL" id="BAAFST010000010">
    <property type="protein sequence ID" value="GAB1295114.1"/>
    <property type="molecule type" value="Genomic_DNA"/>
</dbReference>
<comment type="caution">
    <text evidence="5">The sequence shown here is derived from an EMBL/GenBank/DDBJ whole genome shotgun (WGS) entry which is preliminary data.</text>
</comment>
<evidence type="ECO:0000259" key="4">
    <source>
        <dbReference type="Pfam" id="PF15665"/>
    </source>
</evidence>
<evidence type="ECO:0000313" key="6">
    <source>
        <dbReference type="Proteomes" id="UP001623349"/>
    </source>
</evidence>
<organism evidence="5 6">
    <name type="scientific">Apodemus speciosus</name>
    <name type="common">Large Japanese field mouse</name>
    <dbReference type="NCBI Taxonomy" id="105296"/>
    <lineage>
        <taxon>Eukaryota</taxon>
        <taxon>Metazoa</taxon>
        <taxon>Chordata</taxon>
        <taxon>Craniata</taxon>
        <taxon>Vertebrata</taxon>
        <taxon>Euteleostomi</taxon>
        <taxon>Mammalia</taxon>
        <taxon>Eutheria</taxon>
        <taxon>Euarchontoglires</taxon>
        <taxon>Glires</taxon>
        <taxon>Rodentia</taxon>
        <taxon>Myomorpha</taxon>
        <taxon>Muroidea</taxon>
        <taxon>Muridae</taxon>
        <taxon>Murinae</taxon>
        <taxon>Apodemus</taxon>
    </lineage>
</organism>
<keyword evidence="1 2" id="KW-0175">Coiled coil</keyword>
<name>A0ABQ0F770_APOSI</name>
<feature type="coiled-coil region" evidence="2">
    <location>
        <begin position="618"/>
        <end position="813"/>
    </location>
</feature>
<evidence type="ECO:0000256" key="3">
    <source>
        <dbReference type="SAM" id="MobiDB-lite"/>
    </source>
</evidence>
<accession>A0ABQ0F770</accession>
<dbReference type="InterPro" id="IPR039478">
    <property type="entry name" value="FAM184A/B_N"/>
</dbReference>
<proteinExistence type="predicted"/>
<feature type="coiled-coil region" evidence="2">
    <location>
        <begin position="540"/>
        <end position="571"/>
    </location>
</feature>
<feature type="coiled-coil region" evidence="2">
    <location>
        <begin position="306"/>
        <end position="382"/>
    </location>
</feature>
<keyword evidence="6" id="KW-1185">Reference proteome</keyword>
<evidence type="ECO:0000256" key="2">
    <source>
        <dbReference type="SAM" id="Coils"/>
    </source>
</evidence>
<evidence type="ECO:0000313" key="5">
    <source>
        <dbReference type="EMBL" id="GAB1295114.1"/>
    </source>
</evidence>
<evidence type="ECO:0000256" key="1">
    <source>
        <dbReference type="ARBA" id="ARBA00023054"/>
    </source>
</evidence>
<feature type="coiled-coil region" evidence="2">
    <location>
        <begin position="414"/>
        <end position="481"/>
    </location>
</feature>
<feature type="coiled-coil region" evidence="2">
    <location>
        <begin position="900"/>
        <end position="934"/>
    </location>
</feature>
<feature type="domain" description="Protein FAM184A/B N-terminal" evidence="4">
    <location>
        <begin position="58"/>
        <end position="268"/>
    </location>
</feature>
<feature type="region of interest" description="Disordered" evidence="3">
    <location>
        <begin position="1122"/>
        <end position="1163"/>
    </location>
</feature>
<protein>
    <submittedName>
        <fullName evidence="5">Family with sequence similarity 184, member A</fullName>
    </submittedName>
</protein>
<feature type="coiled-coil region" evidence="2">
    <location>
        <begin position="224"/>
        <end position="258"/>
    </location>
</feature>
<reference evidence="5 6" key="1">
    <citation type="submission" date="2024-08" db="EMBL/GenBank/DDBJ databases">
        <title>The draft genome of Apodemus speciosus.</title>
        <authorList>
            <person name="Nabeshima K."/>
            <person name="Suzuki S."/>
            <person name="Onuma M."/>
        </authorList>
    </citation>
    <scope>NUCLEOTIDE SEQUENCE [LARGE SCALE GENOMIC DNA]</scope>
    <source>
        <strain evidence="5">IB14-021</strain>
    </source>
</reference>
<sequence length="1216" mass="141990">MATPGMSWQQHQYYGGSASGPAKFATSPAAAQLAGHNMDYSQDMHLKMSKKIAQLTKVIYALNTKNDEHDSAIQALKDAHEEEIQQILAETREKILLYKSKVTEELDLKRKIQALEASLEDHVKTKQEALTEFEAYKRRVEDMQLCAEAQHVQRIVTMSREVEEIRRKFEERLRSFGQLQVQFENDKQSALEDLRTTHRLEVQELLKSQQDHSFSVNLGQEKAEELHRREVEALNNSLKELRLEKRQLIDEYEGKLSKAQLFYERELDNLKRSQLFTAESLQASRDKEADLRKEFQGQEAVLRKTIGKLKTELQMVQDEASSLLDKCQKLQTALATAESNVQVLQKQLDDAKEGEVALLNKHKEVEIELAAARERLQEQASDLVLKARSQSDSWDHSGHIGMLQATQMTQEVTIKDLESEKSRANERLCQLEEERAFLQSRTQSLDEEQKQQVLELEKKVNEAKRTQQEYYEMELKNLQNRLEGEVAQLHETHGKTLEELARKHHMAMEAVHSSASRDKIKLQTKCYFYPNYDVFIWAETEELEEQYKREKLSLEEDKTQLQLELENVKQALGDKLTSANQEIGRLQDLVKKSEQGLGSAEGLIASLQDSQGRLQSELDLTKGRLKETKEALLNVEAELQRERHEHEQTLATMKEGEKLRVDRMARDLEIKWTENLRQECAKLRQELRLQHEEDKKSAMSQLLQLKEREKNAARDSWQKKVEDLLNQISLLKQNLELQLCQSQTSLQQLQAQFTQERQRLTQELEELEEQHQQRHKSLKEAHVLAFQTMEEEKEKEQRALETHLQQKHSAELQSLKDAHRESMEGFRVEMEQELQTLRFELEDEGKAMLASLRSELNHQHAASIDLLRHSHHQELAAAKMELERSIDISRRQSKEHMCRISDLQEELQHREHHITDLDKEVQHLHENISTLTKELELKGKEILRIRSESNQQMRLHEQDLNKRLEKELDVMTADHLREKNIMRADFNKTNELLKEINAALQVSLEDMEEKYLMRESRPEDIQMIAELKSLLTERDQVIKKLIEDNKFYQLELVNRETNFNKIFNTSPTVGVINPLAKTITLSSPGCSHYVDEISLELKEHRQKKKNDKSPASRFVSVPNLSALESSGMGNGHPTRLDPIPNSPAHDVEFNSNKPLPQPLPPKEPKTFLSKMHVHELKELDRWIFHNTLLLLLRVKLRRWFPPDSQRQEWLARYFTF</sequence>
<dbReference type="Pfam" id="PF15665">
    <property type="entry name" value="FAM184"/>
    <property type="match status" value="1"/>
</dbReference>